<dbReference type="AlphaFoldDB" id="A0A292YNN4"/>
<dbReference type="RefSeq" id="WP_369690101.1">
    <property type="nucleotide sequence ID" value="NZ_BDUF01000057.1"/>
</dbReference>
<dbReference type="Pfam" id="PF19490">
    <property type="entry name" value="DUF6025"/>
    <property type="match status" value="1"/>
</dbReference>
<organism evidence="1 2">
    <name type="scientific">Effusibacillus lacus</name>
    <dbReference type="NCBI Taxonomy" id="1348429"/>
    <lineage>
        <taxon>Bacteria</taxon>
        <taxon>Bacillati</taxon>
        <taxon>Bacillota</taxon>
        <taxon>Bacilli</taxon>
        <taxon>Bacillales</taxon>
        <taxon>Alicyclobacillaceae</taxon>
        <taxon>Effusibacillus</taxon>
    </lineage>
</organism>
<name>A0A292YNN4_9BACL</name>
<reference evidence="2" key="1">
    <citation type="submission" date="2017-07" db="EMBL/GenBank/DDBJ databases">
        <title>Draft genome sequence of Effusibacillus lacus strain skLN1.</title>
        <authorList>
            <person name="Watanabe M."/>
            <person name="Kojima H."/>
            <person name="Fukui M."/>
        </authorList>
    </citation>
    <scope>NUCLEOTIDE SEQUENCE [LARGE SCALE GENOMIC DNA]</scope>
    <source>
        <strain evidence="2">skLN1</strain>
    </source>
</reference>
<evidence type="ECO:0000313" key="2">
    <source>
        <dbReference type="Proteomes" id="UP000217785"/>
    </source>
</evidence>
<dbReference type="Proteomes" id="UP000217785">
    <property type="component" value="Unassembled WGS sequence"/>
</dbReference>
<comment type="caution">
    <text evidence="1">The sequence shown here is derived from an EMBL/GenBank/DDBJ whole genome shotgun (WGS) entry which is preliminary data.</text>
</comment>
<dbReference type="EMBL" id="BDUF01000057">
    <property type="protein sequence ID" value="GAX90519.1"/>
    <property type="molecule type" value="Genomic_DNA"/>
</dbReference>
<gene>
    <name evidence="1" type="ORF">EFBL_2146</name>
</gene>
<keyword evidence="2" id="KW-1185">Reference proteome</keyword>
<sequence length="72" mass="8372">MMLEVERVTNQWLSEAWFSLSYWMSRFTLRSGILNGEKVHDFSNPVVEPDGFRELSFQQACIIVGVLMESDL</sequence>
<dbReference type="InterPro" id="IPR046067">
    <property type="entry name" value="DUF6025"/>
</dbReference>
<evidence type="ECO:0000313" key="1">
    <source>
        <dbReference type="EMBL" id="GAX90519.1"/>
    </source>
</evidence>
<accession>A0A292YNN4</accession>
<protein>
    <submittedName>
        <fullName evidence="1">Uncharacterized protein</fullName>
    </submittedName>
</protein>
<proteinExistence type="predicted"/>